<gene>
    <name evidence="2" type="ORF">ATOP_17650</name>
</gene>
<dbReference type="EMBL" id="BQKC01000001">
    <property type="protein sequence ID" value="GJM56110.1"/>
    <property type="molecule type" value="Genomic_DNA"/>
</dbReference>
<dbReference type="Proteomes" id="UP001055025">
    <property type="component" value="Unassembled WGS sequence"/>
</dbReference>
<comment type="caution">
    <text evidence="2">The sequence shown here is derived from an EMBL/GenBank/DDBJ whole genome shotgun (WGS) entry which is preliminary data.</text>
</comment>
<dbReference type="AlphaFoldDB" id="A0AAV5B718"/>
<dbReference type="RefSeq" id="WP_265591032.1">
    <property type="nucleotide sequence ID" value="NZ_BQKC01000001.1"/>
</dbReference>
<organism evidence="2 3">
    <name type="scientific">Granulimonas faecalis</name>
    <dbReference type="NCBI Taxonomy" id="2894155"/>
    <lineage>
        <taxon>Bacteria</taxon>
        <taxon>Bacillati</taxon>
        <taxon>Actinomycetota</taxon>
        <taxon>Coriobacteriia</taxon>
        <taxon>Coriobacteriales</taxon>
        <taxon>Kribbibacteriaceae</taxon>
        <taxon>Granulimonas</taxon>
    </lineage>
</organism>
<protein>
    <recommendedName>
        <fullName evidence="1">Polysaccharide pyruvyl transferase domain-containing protein</fullName>
    </recommendedName>
</protein>
<evidence type="ECO:0000313" key="3">
    <source>
        <dbReference type="Proteomes" id="UP001055025"/>
    </source>
</evidence>
<keyword evidence="3" id="KW-1185">Reference proteome</keyword>
<dbReference type="InterPro" id="IPR007345">
    <property type="entry name" value="Polysacch_pyruvyl_Trfase"/>
</dbReference>
<reference evidence="2" key="1">
    <citation type="journal article" date="2022" name="Int. J. Syst. Evol. Microbiol.">
        <title>Granulimonas faecalis gen. nov., sp. nov., and Leptogranulimonas caecicola gen. nov., sp. nov., novel lactate-producing Atopobiaceae bacteria isolated from mouse intestines, and an emended description of the family Atopobiaceae.</title>
        <authorList>
            <person name="Morinaga K."/>
            <person name="Kusada H."/>
            <person name="Sakamoto S."/>
            <person name="Murakami T."/>
            <person name="Toyoda A."/>
            <person name="Mori H."/>
            <person name="Meng X.Y."/>
            <person name="Takashino M."/>
            <person name="Murotomi K."/>
            <person name="Tamaki H."/>
        </authorList>
    </citation>
    <scope>NUCLEOTIDE SEQUENCE</scope>
    <source>
        <strain evidence="2">OPF53</strain>
    </source>
</reference>
<proteinExistence type="predicted"/>
<sequence>MGKVGIVTLPGKYNYGNRLQAYANWKIYSNLGYEASLLVPGHKGSLVSGAERLARKVLGREREDPESLMSVGRREAFSRFEGRVVTEVFDQGDTRSVRGYDLFSVGSDQVWNPYFNRGARAWYYLEFASPDQRIALSPSIGLDEMTPIQGRSLARGVKGFDRVSVRENRGADLIERWAGKEAVVLCDPTLVLGVDEWRAVASDLLTPDGPYVFTYLLGGLGGSAEEVLHAVTGGGAMPVISLSDREGTGQLPAGPAEFISLIDHAYHVVTDSFHAAVFSSIMETPLTIVRREGGVGMFSRLETLADLLDLRDKIYGANGFSLDDAGSYGGTPGRIARERDRFFSYLDGCIHG</sequence>
<evidence type="ECO:0000259" key="1">
    <source>
        <dbReference type="Pfam" id="PF04230"/>
    </source>
</evidence>
<name>A0AAV5B718_9ACTN</name>
<accession>A0AAV5B718</accession>
<dbReference type="Pfam" id="PF04230">
    <property type="entry name" value="PS_pyruv_trans"/>
    <property type="match status" value="1"/>
</dbReference>
<feature type="domain" description="Polysaccharide pyruvyl transferase" evidence="1">
    <location>
        <begin position="14"/>
        <end position="288"/>
    </location>
</feature>
<evidence type="ECO:0000313" key="2">
    <source>
        <dbReference type="EMBL" id="GJM56110.1"/>
    </source>
</evidence>